<evidence type="ECO:0000256" key="3">
    <source>
        <dbReference type="ARBA" id="ARBA00022989"/>
    </source>
</evidence>
<organism evidence="6 7">
    <name type="scientific">Hyalangium minutum</name>
    <dbReference type="NCBI Taxonomy" id="394096"/>
    <lineage>
        <taxon>Bacteria</taxon>
        <taxon>Pseudomonadati</taxon>
        <taxon>Myxococcota</taxon>
        <taxon>Myxococcia</taxon>
        <taxon>Myxococcales</taxon>
        <taxon>Cystobacterineae</taxon>
        <taxon>Archangiaceae</taxon>
        <taxon>Hyalangium</taxon>
    </lineage>
</organism>
<evidence type="ECO:0000256" key="2">
    <source>
        <dbReference type="ARBA" id="ARBA00022692"/>
    </source>
</evidence>
<accession>A0A085WUF5</accession>
<sequence length="146" mass="15463">MTVTENTTQRISDAALAHLGLRLVLGINIAVHGLVRVPAPVAFAEGMVKGFAETPLPAPLVLAFGVTLPFIELAVGVAVLLGLRLRWALFGGLLVMAGLTFGTCLQQNWNNAGLQLTYAVAYAALLATVAHARFTLDGTLERRTRS</sequence>
<dbReference type="STRING" id="394096.DB31_3448"/>
<feature type="transmembrane region" description="Helical" evidence="5">
    <location>
        <begin position="88"/>
        <end position="109"/>
    </location>
</feature>
<dbReference type="GO" id="GO:0016020">
    <property type="term" value="C:membrane"/>
    <property type="evidence" value="ECO:0007669"/>
    <property type="project" value="UniProtKB-SubCell"/>
</dbReference>
<gene>
    <name evidence="6" type="ORF">DB31_3448</name>
</gene>
<evidence type="ECO:0000256" key="1">
    <source>
        <dbReference type="ARBA" id="ARBA00004141"/>
    </source>
</evidence>
<feature type="transmembrane region" description="Helical" evidence="5">
    <location>
        <begin position="115"/>
        <end position="136"/>
    </location>
</feature>
<dbReference type="AlphaFoldDB" id="A0A085WUF5"/>
<proteinExistence type="predicted"/>
<keyword evidence="3 5" id="KW-1133">Transmembrane helix</keyword>
<dbReference type="Proteomes" id="UP000028725">
    <property type="component" value="Unassembled WGS sequence"/>
</dbReference>
<evidence type="ECO:0000256" key="4">
    <source>
        <dbReference type="ARBA" id="ARBA00023136"/>
    </source>
</evidence>
<dbReference type="EMBL" id="JMCB01000002">
    <property type="protein sequence ID" value="KFE71318.1"/>
    <property type="molecule type" value="Genomic_DNA"/>
</dbReference>
<name>A0A085WUF5_9BACT</name>
<protein>
    <recommendedName>
        <fullName evidence="8">DoxX family protein</fullName>
    </recommendedName>
</protein>
<feature type="transmembrane region" description="Helical" evidence="5">
    <location>
        <begin position="19"/>
        <end position="39"/>
    </location>
</feature>
<comment type="subcellular location">
    <subcellularLocation>
        <location evidence="1">Membrane</location>
        <topology evidence="1">Multi-pass membrane protein</topology>
    </subcellularLocation>
</comment>
<feature type="transmembrane region" description="Helical" evidence="5">
    <location>
        <begin position="59"/>
        <end position="81"/>
    </location>
</feature>
<evidence type="ECO:0008006" key="8">
    <source>
        <dbReference type="Google" id="ProtNLM"/>
    </source>
</evidence>
<evidence type="ECO:0000313" key="7">
    <source>
        <dbReference type="Proteomes" id="UP000028725"/>
    </source>
</evidence>
<reference evidence="6 7" key="1">
    <citation type="submission" date="2014-04" db="EMBL/GenBank/DDBJ databases">
        <title>Genome assembly of Hyalangium minutum DSM 14724.</title>
        <authorList>
            <person name="Sharma G."/>
            <person name="Subramanian S."/>
        </authorList>
    </citation>
    <scope>NUCLEOTIDE SEQUENCE [LARGE SCALE GENOMIC DNA]</scope>
    <source>
        <strain evidence="6 7">DSM 14724</strain>
    </source>
</reference>
<dbReference type="OrthoDB" id="5295149at2"/>
<evidence type="ECO:0000313" key="6">
    <source>
        <dbReference type="EMBL" id="KFE71318.1"/>
    </source>
</evidence>
<keyword evidence="4 5" id="KW-0472">Membrane</keyword>
<keyword evidence="7" id="KW-1185">Reference proteome</keyword>
<evidence type="ECO:0000256" key="5">
    <source>
        <dbReference type="SAM" id="Phobius"/>
    </source>
</evidence>
<dbReference type="InterPro" id="IPR032808">
    <property type="entry name" value="DoxX"/>
</dbReference>
<dbReference type="Pfam" id="PF07681">
    <property type="entry name" value="DoxX"/>
    <property type="match status" value="1"/>
</dbReference>
<comment type="caution">
    <text evidence="6">The sequence shown here is derived from an EMBL/GenBank/DDBJ whole genome shotgun (WGS) entry which is preliminary data.</text>
</comment>
<keyword evidence="2 5" id="KW-0812">Transmembrane</keyword>